<dbReference type="Pfam" id="PF03547">
    <property type="entry name" value="Mem_trans"/>
    <property type="match status" value="1"/>
</dbReference>
<evidence type="ECO:0000256" key="1">
    <source>
        <dbReference type="ARBA" id="ARBA00004651"/>
    </source>
</evidence>
<dbReference type="Gene3D" id="1.20.1530.20">
    <property type="match status" value="1"/>
</dbReference>
<feature type="transmembrane region" description="Helical" evidence="8">
    <location>
        <begin position="99"/>
        <end position="121"/>
    </location>
</feature>
<dbReference type="GO" id="GO:0055085">
    <property type="term" value="P:transmembrane transport"/>
    <property type="evidence" value="ECO:0007669"/>
    <property type="project" value="InterPro"/>
</dbReference>
<evidence type="ECO:0000256" key="4">
    <source>
        <dbReference type="ARBA" id="ARBA00022475"/>
    </source>
</evidence>
<reference evidence="9 10" key="1">
    <citation type="submission" date="2019-03" db="EMBL/GenBank/DDBJ databases">
        <title>Genomic Encyclopedia of Type Strains, Phase IV (KMG-IV): sequencing the most valuable type-strain genomes for metagenomic binning, comparative biology and taxonomic classification.</title>
        <authorList>
            <person name="Goeker M."/>
        </authorList>
    </citation>
    <scope>NUCLEOTIDE SEQUENCE [LARGE SCALE GENOMIC DNA]</scope>
    <source>
        <strain evidence="9 10">DSM 15969</strain>
    </source>
</reference>
<protein>
    <submittedName>
        <fullName evidence="9">Uncharacterized protein</fullName>
    </submittedName>
</protein>
<feature type="transmembrane region" description="Helical" evidence="8">
    <location>
        <begin position="127"/>
        <end position="149"/>
    </location>
</feature>
<feature type="transmembrane region" description="Helical" evidence="8">
    <location>
        <begin position="6"/>
        <end position="24"/>
    </location>
</feature>
<proteinExistence type="inferred from homology"/>
<feature type="transmembrane region" description="Helical" evidence="8">
    <location>
        <begin position="200"/>
        <end position="220"/>
    </location>
</feature>
<evidence type="ECO:0000256" key="2">
    <source>
        <dbReference type="ARBA" id="ARBA00010145"/>
    </source>
</evidence>
<keyword evidence="3" id="KW-0813">Transport</keyword>
<evidence type="ECO:0000313" key="9">
    <source>
        <dbReference type="EMBL" id="TCL35554.1"/>
    </source>
</evidence>
<comment type="caution">
    <text evidence="9">The sequence shown here is derived from an EMBL/GenBank/DDBJ whole genome shotgun (WGS) entry which is preliminary data.</text>
</comment>
<dbReference type="Proteomes" id="UP000295063">
    <property type="component" value="Unassembled WGS sequence"/>
</dbReference>
<evidence type="ECO:0000256" key="8">
    <source>
        <dbReference type="SAM" id="Phobius"/>
    </source>
</evidence>
<dbReference type="InterPro" id="IPR004776">
    <property type="entry name" value="Mem_transp_PIN-like"/>
</dbReference>
<keyword evidence="10" id="KW-1185">Reference proteome</keyword>
<feature type="transmembrane region" description="Helical" evidence="8">
    <location>
        <begin position="288"/>
        <end position="307"/>
    </location>
</feature>
<keyword evidence="7 8" id="KW-0472">Membrane</keyword>
<dbReference type="InterPro" id="IPR038770">
    <property type="entry name" value="Na+/solute_symporter_sf"/>
</dbReference>
<gene>
    <name evidence="9" type="ORF">EV210_11117</name>
</gene>
<dbReference type="RefSeq" id="WP_132082311.1">
    <property type="nucleotide sequence ID" value="NZ_SLUI01000011.1"/>
</dbReference>
<dbReference type="EMBL" id="SLUI01000011">
    <property type="protein sequence ID" value="TCL35554.1"/>
    <property type="molecule type" value="Genomic_DNA"/>
</dbReference>
<evidence type="ECO:0000256" key="5">
    <source>
        <dbReference type="ARBA" id="ARBA00022692"/>
    </source>
</evidence>
<evidence type="ECO:0000313" key="10">
    <source>
        <dbReference type="Proteomes" id="UP000295063"/>
    </source>
</evidence>
<dbReference type="AlphaFoldDB" id="A0A4R1PU99"/>
<name>A0A4R1PU99_9FIRM</name>
<feature type="transmembrane region" description="Helical" evidence="8">
    <location>
        <begin position="36"/>
        <end position="55"/>
    </location>
</feature>
<evidence type="ECO:0000256" key="6">
    <source>
        <dbReference type="ARBA" id="ARBA00022989"/>
    </source>
</evidence>
<feature type="transmembrane region" description="Helical" evidence="8">
    <location>
        <begin position="170"/>
        <end position="194"/>
    </location>
</feature>
<dbReference type="PANTHER" id="PTHR36838:SF1">
    <property type="entry name" value="SLR1864 PROTEIN"/>
    <property type="match status" value="1"/>
</dbReference>
<sequence>MVFLHAVEGLLSIIIMVTLGYWLNVKGWFELEPSRLIPKLVNYIALPTYMIWNLLSTFDKANFMQLISGIIVPIMAMLTSFVVSYILSHLLDLPDDRKGIFRSAFFCSSSVFVGVPVNLALFGEESLPYVLVYFLSNAFLFWTLGNYSISLSGKMTPAKLISIQTLKRVCSPPFMGFALAVLFIFSEIHLPAFIMNTCKYLGAMTTPLSMLFIGMAMCGVNLKKTKISKDILVLLAGRFIISPLAVLLVAAFIPIPELMKKVFVIQAALPVMTHTTVLAKVYEADTEYAAILVSITTIFAVLAIPVYKAII</sequence>
<dbReference type="OrthoDB" id="9798064at2"/>
<keyword evidence="4" id="KW-1003">Cell membrane</keyword>
<keyword evidence="5 8" id="KW-0812">Transmembrane</keyword>
<evidence type="ECO:0000256" key="7">
    <source>
        <dbReference type="ARBA" id="ARBA00023136"/>
    </source>
</evidence>
<dbReference type="GO" id="GO:0005886">
    <property type="term" value="C:plasma membrane"/>
    <property type="evidence" value="ECO:0007669"/>
    <property type="project" value="UniProtKB-SubCell"/>
</dbReference>
<comment type="similarity">
    <text evidence="2">Belongs to the auxin efflux carrier (TC 2.A.69) family.</text>
</comment>
<feature type="transmembrane region" description="Helical" evidence="8">
    <location>
        <begin position="232"/>
        <end position="253"/>
    </location>
</feature>
<feature type="transmembrane region" description="Helical" evidence="8">
    <location>
        <begin position="67"/>
        <end position="87"/>
    </location>
</feature>
<dbReference type="PANTHER" id="PTHR36838">
    <property type="entry name" value="AUXIN EFFLUX CARRIER FAMILY PROTEIN"/>
    <property type="match status" value="1"/>
</dbReference>
<organism evidence="9 10">
    <name type="scientific">Anaerospora hongkongensis</name>
    <dbReference type="NCBI Taxonomy" id="244830"/>
    <lineage>
        <taxon>Bacteria</taxon>
        <taxon>Bacillati</taxon>
        <taxon>Bacillota</taxon>
        <taxon>Negativicutes</taxon>
        <taxon>Selenomonadales</taxon>
        <taxon>Sporomusaceae</taxon>
        <taxon>Anaerospora</taxon>
    </lineage>
</organism>
<keyword evidence="6 8" id="KW-1133">Transmembrane helix</keyword>
<evidence type="ECO:0000256" key="3">
    <source>
        <dbReference type="ARBA" id="ARBA00022448"/>
    </source>
</evidence>
<accession>A0A4R1PU99</accession>
<comment type="subcellular location">
    <subcellularLocation>
        <location evidence="1">Cell membrane</location>
        <topology evidence="1">Multi-pass membrane protein</topology>
    </subcellularLocation>
</comment>